<proteinExistence type="inferred from homology"/>
<evidence type="ECO:0000256" key="2">
    <source>
        <dbReference type="ARBA" id="ARBA00022450"/>
    </source>
</evidence>
<evidence type="ECO:0000256" key="3">
    <source>
        <dbReference type="ARBA" id="ARBA00022553"/>
    </source>
</evidence>
<dbReference type="InterPro" id="IPR042099">
    <property type="entry name" value="ANL_N_sf"/>
</dbReference>
<dbReference type="AlphaFoldDB" id="A0AAD9S8B0"/>
<dbReference type="InterPro" id="IPR009081">
    <property type="entry name" value="PP-bd_ACP"/>
</dbReference>
<dbReference type="PROSITE" id="PS00455">
    <property type="entry name" value="AMP_BINDING"/>
    <property type="match status" value="1"/>
</dbReference>
<organism evidence="7 8">
    <name type="scientific">Phomopsis amygdali</name>
    <name type="common">Fusicoccum amygdali</name>
    <dbReference type="NCBI Taxonomy" id="1214568"/>
    <lineage>
        <taxon>Eukaryota</taxon>
        <taxon>Fungi</taxon>
        <taxon>Dikarya</taxon>
        <taxon>Ascomycota</taxon>
        <taxon>Pezizomycotina</taxon>
        <taxon>Sordariomycetes</taxon>
        <taxon>Sordariomycetidae</taxon>
        <taxon>Diaporthales</taxon>
        <taxon>Diaporthaceae</taxon>
        <taxon>Diaporthe</taxon>
    </lineage>
</organism>
<reference evidence="7" key="1">
    <citation type="submission" date="2023-06" db="EMBL/GenBank/DDBJ databases">
        <authorList>
            <person name="Noh H."/>
        </authorList>
    </citation>
    <scope>NUCLEOTIDE SEQUENCE</scope>
    <source>
        <strain evidence="7">DUCC20226</strain>
    </source>
</reference>
<dbReference type="GO" id="GO:0006631">
    <property type="term" value="P:fatty acid metabolic process"/>
    <property type="evidence" value="ECO:0007669"/>
    <property type="project" value="TreeGrafter"/>
</dbReference>
<keyword evidence="8" id="KW-1185">Reference proteome</keyword>
<dbReference type="SUPFAM" id="SSF56801">
    <property type="entry name" value="Acetyl-CoA synthetase-like"/>
    <property type="match status" value="1"/>
</dbReference>
<evidence type="ECO:0000313" key="8">
    <source>
        <dbReference type="Proteomes" id="UP001265746"/>
    </source>
</evidence>
<name>A0AAD9S8B0_PHOAM</name>
<dbReference type="PROSITE" id="PS50075">
    <property type="entry name" value="CARRIER"/>
    <property type="match status" value="1"/>
</dbReference>
<evidence type="ECO:0000256" key="5">
    <source>
        <dbReference type="SAM" id="MobiDB-lite"/>
    </source>
</evidence>
<dbReference type="PANTHER" id="PTHR43201">
    <property type="entry name" value="ACYL-COA SYNTHETASE"/>
    <property type="match status" value="1"/>
</dbReference>
<evidence type="ECO:0000256" key="4">
    <source>
        <dbReference type="ARBA" id="ARBA00022598"/>
    </source>
</evidence>
<dbReference type="PROSITE" id="PS00012">
    <property type="entry name" value="PHOSPHOPANTETHEINE"/>
    <property type="match status" value="1"/>
</dbReference>
<dbReference type="GO" id="GO:0031956">
    <property type="term" value="F:medium-chain fatty acid-CoA ligase activity"/>
    <property type="evidence" value="ECO:0007669"/>
    <property type="project" value="TreeGrafter"/>
</dbReference>
<dbReference type="PANTHER" id="PTHR43201:SF5">
    <property type="entry name" value="MEDIUM-CHAIN ACYL-COA LIGASE ACSF2, MITOCHONDRIAL"/>
    <property type="match status" value="1"/>
</dbReference>
<keyword evidence="2" id="KW-0596">Phosphopantetheine</keyword>
<gene>
    <name evidence="7" type="ORF">N8I77_010882</name>
</gene>
<comment type="similarity">
    <text evidence="1">Belongs to the ATP-dependent AMP-binding enzyme family.</text>
</comment>
<protein>
    <recommendedName>
        <fullName evidence="6">Carrier domain-containing protein</fullName>
    </recommendedName>
</protein>
<dbReference type="InterPro" id="IPR036736">
    <property type="entry name" value="ACP-like_sf"/>
</dbReference>
<dbReference type="EMBL" id="JAUJFL010000006">
    <property type="protein sequence ID" value="KAK2601433.1"/>
    <property type="molecule type" value="Genomic_DNA"/>
</dbReference>
<dbReference type="SUPFAM" id="SSF47336">
    <property type="entry name" value="ACP-like"/>
    <property type="match status" value="1"/>
</dbReference>
<dbReference type="InterPro" id="IPR020845">
    <property type="entry name" value="AMP-binding_CS"/>
</dbReference>
<dbReference type="Pfam" id="PF00550">
    <property type="entry name" value="PP-binding"/>
    <property type="match status" value="1"/>
</dbReference>
<dbReference type="Pfam" id="PF00501">
    <property type="entry name" value="AMP-binding"/>
    <property type="match status" value="1"/>
</dbReference>
<accession>A0AAD9S8B0</accession>
<feature type="domain" description="Carrier" evidence="6">
    <location>
        <begin position="563"/>
        <end position="636"/>
    </location>
</feature>
<dbReference type="Pfam" id="PF13193">
    <property type="entry name" value="AMP-binding_C"/>
    <property type="match status" value="1"/>
</dbReference>
<dbReference type="Gene3D" id="3.30.559.10">
    <property type="entry name" value="Chloramphenicol acetyltransferase-like domain"/>
    <property type="match status" value="1"/>
</dbReference>
<dbReference type="InterPro" id="IPR045851">
    <property type="entry name" value="AMP-bd_C_sf"/>
</dbReference>
<dbReference type="Gene3D" id="3.30.300.30">
    <property type="match status" value="1"/>
</dbReference>
<dbReference type="InterPro" id="IPR025110">
    <property type="entry name" value="AMP-bd_C"/>
</dbReference>
<sequence>MAINNLSDLVFGTGNAESSAHAVFAAARSGMTLTRHHLQQASQQLADLILSKKDANGSGVGINGQPVIAMALPNGIGFVLTFLGLVNRGAIAAPLNPAYTVPEYEFYLSDLKASVLVVEAAVAGEAHPGIVAARKLGIAVCSIRIEQDEPEALQLNVEVLHGQEQSEETDKDRVESSGAMPHIASPKPDSIALVLHTSGTTGKPKAVPLSHANLCYSARNVAKSYNLDSSDRGYLIQVLFHIHGIVAGLLAPLVSGGSVVVPSRFDANVAWQDFVASGCSWLSGTPSALQILLHAPHAGPDLHIKFLRSCSAPLLPSTFKELQRVFDCPVLEAYAMTENAHQITTNISGQAKPGYVGEPSGALYVGIFNDDPAAGPLATDVKGEICITGPSVTRGYLENPEANAKAFFTDAGGTRWFRTGDIGIQDSQAGGHLRIVGRKSEIINRGGEKISPPEVDEAMILCAAPHVREAACFAVPDKFFGQEVEAAVVLAKDAPEELRDEAKIQRLLEEWLVLFKIPKRIHFFEDKIPKGPTGKIQRAQLSKTLAKQANGEVKGPIVNIDPLDLPARILKVIAEALRVDSESVQPEVTLLELGADSMNLTRLSSDVRHIGCSITMSDLMLNPTAQQVIDMCMKSHSARKGIKKTNSLDSDVVQDIEPPARFSLLSELIGVMEGVPSLDSTLAHVTKQTGLQVDQLEDVLPLSPEAKWFQSGTLTTKWGLQETATSFVTIGAPIQDSVDIEKLKSAFADAAKVEPLPRTYWAQLPAAEEWLQVIAKPGVAPLNWEEWSASSKQAMLERLQQAHDALRYIPGSRASKYLLVSYPDEQGNICRELFFADSHVVTDNTSRSRLRDNVVKLYLGLATVDNLPQKPLPTGILVHDLLQRAKMNYTSKAKFWRDDELSHGAAERSPYIPPLEAGVGGRVSRWSVDNAFHQSIWTGDLKGLTVTMGMTAPTLVQTIMPLALAVYEYQGTRTLPKSVCFGYSSSSRNTRIPNIDQSRAFAMFFPPFRFTLALAQHSLWLHCHQAALKQADLDAHRLLVEAADTARDIHVQYNWRELPVGSLWAQTIEAGPEQFLADFPCHTTVNCMRMGIDSIFMLDGEEERNIRWREENGFPVSFMEVLQRCLTFMCNRKDELVSLTLHDLVETVWASSDTSATGHAASTM</sequence>
<evidence type="ECO:0000256" key="1">
    <source>
        <dbReference type="ARBA" id="ARBA00006432"/>
    </source>
</evidence>
<feature type="region of interest" description="Disordered" evidence="5">
    <location>
        <begin position="161"/>
        <end position="186"/>
    </location>
</feature>
<dbReference type="InterPro" id="IPR006162">
    <property type="entry name" value="Ppantetheine_attach_site"/>
</dbReference>
<comment type="caution">
    <text evidence="7">The sequence shown here is derived from an EMBL/GenBank/DDBJ whole genome shotgun (WGS) entry which is preliminary data.</text>
</comment>
<dbReference type="Gene3D" id="3.40.50.12780">
    <property type="entry name" value="N-terminal domain of ligase-like"/>
    <property type="match status" value="1"/>
</dbReference>
<dbReference type="InterPro" id="IPR000873">
    <property type="entry name" value="AMP-dep_synth/lig_dom"/>
</dbReference>
<dbReference type="Gene3D" id="3.30.559.30">
    <property type="entry name" value="Nonribosomal peptide synthetase, condensation domain"/>
    <property type="match status" value="1"/>
</dbReference>
<dbReference type="Gene3D" id="1.10.1200.10">
    <property type="entry name" value="ACP-like"/>
    <property type="match status" value="1"/>
</dbReference>
<keyword evidence="4" id="KW-0436">Ligase</keyword>
<evidence type="ECO:0000313" key="7">
    <source>
        <dbReference type="EMBL" id="KAK2601433.1"/>
    </source>
</evidence>
<dbReference type="Proteomes" id="UP001265746">
    <property type="component" value="Unassembled WGS sequence"/>
</dbReference>
<keyword evidence="3" id="KW-0597">Phosphoprotein</keyword>
<dbReference type="SUPFAM" id="SSF52777">
    <property type="entry name" value="CoA-dependent acyltransferases"/>
    <property type="match status" value="1"/>
</dbReference>
<evidence type="ECO:0000259" key="6">
    <source>
        <dbReference type="PROSITE" id="PS50075"/>
    </source>
</evidence>
<dbReference type="InterPro" id="IPR023213">
    <property type="entry name" value="CAT-like_dom_sf"/>
</dbReference>